<protein>
    <submittedName>
        <fullName evidence="2">Uncharacterized protein</fullName>
    </submittedName>
</protein>
<sequence length="30" mass="3102">MAFFLGSQDQGPAGGDQPGQDELQLPGRAN</sequence>
<gene>
    <name evidence="2" type="ORF">METZ01_LOCUS202829</name>
</gene>
<evidence type="ECO:0000313" key="2">
    <source>
        <dbReference type="EMBL" id="SVB49975.1"/>
    </source>
</evidence>
<accession>A0A382EHM0</accession>
<feature type="region of interest" description="Disordered" evidence="1">
    <location>
        <begin position="1"/>
        <end position="30"/>
    </location>
</feature>
<proteinExistence type="predicted"/>
<reference evidence="2" key="1">
    <citation type="submission" date="2018-05" db="EMBL/GenBank/DDBJ databases">
        <authorList>
            <person name="Lanie J.A."/>
            <person name="Ng W.-L."/>
            <person name="Kazmierczak K.M."/>
            <person name="Andrzejewski T.M."/>
            <person name="Davidsen T.M."/>
            <person name="Wayne K.J."/>
            <person name="Tettelin H."/>
            <person name="Glass J.I."/>
            <person name="Rusch D."/>
            <person name="Podicherti R."/>
            <person name="Tsui H.-C.T."/>
            <person name="Winkler M.E."/>
        </authorList>
    </citation>
    <scope>NUCLEOTIDE SEQUENCE</scope>
</reference>
<name>A0A382EHM0_9ZZZZ</name>
<organism evidence="2">
    <name type="scientific">marine metagenome</name>
    <dbReference type="NCBI Taxonomy" id="408172"/>
    <lineage>
        <taxon>unclassified sequences</taxon>
        <taxon>metagenomes</taxon>
        <taxon>ecological metagenomes</taxon>
    </lineage>
</organism>
<evidence type="ECO:0000256" key="1">
    <source>
        <dbReference type="SAM" id="MobiDB-lite"/>
    </source>
</evidence>
<dbReference type="AlphaFoldDB" id="A0A382EHM0"/>
<dbReference type="EMBL" id="UINC01044466">
    <property type="protein sequence ID" value="SVB49975.1"/>
    <property type="molecule type" value="Genomic_DNA"/>
</dbReference>